<keyword evidence="4" id="KW-1185">Reference proteome</keyword>
<dbReference type="RefSeq" id="WP_074999525.1">
    <property type="nucleotide sequence ID" value="NZ_FOGO01000003.1"/>
</dbReference>
<reference evidence="4" key="1">
    <citation type="submission" date="2016-10" db="EMBL/GenBank/DDBJ databases">
        <authorList>
            <person name="Varghese N."/>
            <person name="Submissions S."/>
        </authorList>
    </citation>
    <scope>NUCLEOTIDE SEQUENCE [LARGE SCALE GENOMIC DNA]</scope>
    <source>
        <strain evidence="4">CGMCC 4.6825</strain>
    </source>
</reference>
<dbReference type="AlphaFoldDB" id="A0A1H9R219"/>
<evidence type="ECO:0000256" key="2">
    <source>
        <dbReference type="SAM" id="Phobius"/>
    </source>
</evidence>
<evidence type="ECO:0008006" key="5">
    <source>
        <dbReference type="Google" id="ProtNLM"/>
    </source>
</evidence>
<gene>
    <name evidence="3" type="ORF">SAMN05421870_103266</name>
</gene>
<keyword evidence="2" id="KW-0472">Membrane</keyword>
<feature type="transmembrane region" description="Helical" evidence="2">
    <location>
        <begin position="139"/>
        <end position="163"/>
    </location>
</feature>
<sequence length="244" mass="24464">MGAPPIAGRTGSPIGPEERAEYARVVEEALRSGALGEALRGAPPAAAERLRSWAHEAVDDLWAQAAAEYREWCRARAAGNSQEGAPGAAPRAAAGPGGDLVAALAVLVPLTAGAAAVIFLVLGYLLMLVGVQQAAGASLVVTGWAGAGVAAVTASLGLGRLAVTARRRSGPARRSAAEEAAHAAWRAALLERAVLPYLHHRLLDAADPGAPAGSERAGSRGPAGPRFVSPGFDSPGFGGPATGQ</sequence>
<accession>A0A1H9R219</accession>
<organism evidence="3 4">
    <name type="scientific">Streptomyces qinglanensis</name>
    <dbReference type="NCBI Taxonomy" id="943816"/>
    <lineage>
        <taxon>Bacteria</taxon>
        <taxon>Bacillati</taxon>
        <taxon>Actinomycetota</taxon>
        <taxon>Actinomycetes</taxon>
        <taxon>Kitasatosporales</taxon>
        <taxon>Streptomycetaceae</taxon>
        <taxon>Streptomyces</taxon>
    </lineage>
</organism>
<feature type="transmembrane region" description="Helical" evidence="2">
    <location>
        <begin position="100"/>
        <end position="127"/>
    </location>
</feature>
<protein>
    <recommendedName>
        <fullName evidence="5">Transmembrane protein</fullName>
    </recommendedName>
</protein>
<feature type="region of interest" description="Disordered" evidence="1">
    <location>
        <begin position="208"/>
        <end position="244"/>
    </location>
</feature>
<name>A0A1H9R219_9ACTN</name>
<dbReference type="Proteomes" id="UP000182841">
    <property type="component" value="Unassembled WGS sequence"/>
</dbReference>
<evidence type="ECO:0000313" key="3">
    <source>
        <dbReference type="EMBL" id="SER66786.1"/>
    </source>
</evidence>
<evidence type="ECO:0000256" key="1">
    <source>
        <dbReference type="SAM" id="MobiDB-lite"/>
    </source>
</evidence>
<dbReference type="EMBL" id="FOGO01000003">
    <property type="protein sequence ID" value="SER66786.1"/>
    <property type="molecule type" value="Genomic_DNA"/>
</dbReference>
<keyword evidence="2" id="KW-1133">Transmembrane helix</keyword>
<evidence type="ECO:0000313" key="4">
    <source>
        <dbReference type="Proteomes" id="UP000182841"/>
    </source>
</evidence>
<keyword evidence="2" id="KW-0812">Transmembrane</keyword>
<proteinExistence type="predicted"/>